<gene>
    <name evidence="3" type="ORF">CCAX7_12430</name>
</gene>
<feature type="compositionally biased region" description="Polar residues" evidence="1">
    <location>
        <begin position="265"/>
        <end position="286"/>
    </location>
</feature>
<reference evidence="3 4" key="1">
    <citation type="journal article" date="2019" name="Int. J. Syst. Evol. Microbiol.">
        <title>Capsulimonas corticalis gen. nov., sp. nov., an aerobic capsulated bacterium, of a novel bacterial order, Capsulimonadales ord. nov., of the class Armatimonadia of the phylum Armatimonadetes.</title>
        <authorList>
            <person name="Li J."/>
            <person name="Kudo C."/>
            <person name="Tonouchi A."/>
        </authorList>
    </citation>
    <scope>NUCLEOTIDE SEQUENCE [LARGE SCALE GENOMIC DNA]</scope>
    <source>
        <strain evidence="3 4">AX-7</strain>
    </source>
</reference>
<dbReference type="EMBL" id="AP025739">
    <property type="protein sequence ID" value="BDI29192.1"/>
    <property type="molecule type" value="Genomic_DNA"/>
</dbReference>
<protein>
    <submittedName>
        <fullName evidence="3">Uncharacterized protein</fullName>
    </submittedName>
</protein>
<accession>A0A402D4D9</accession>
<keyword evidence="4" id="KW-1185">Reference proteome</keyword>
<dbReference type="KEGG" id="ccot:CCAX7_12430"/>
<feature type="transmembrane region" description="Helical" evidence="2">
    <location>
        <begin position="73"/>
        <end position="92"/>
    </location>
</feature>
<dbReference type="Proteomes" id="UP000287394">
    <property type="component" value="Chromosome"/>
</dbReference>
<organism evidence="3 4">
    <name type="scientific">Capsulimonas corticalis</name>
    <dbReference type="NCBI Taxonomy" id="2219043"/>
    <lineage>
        <taxon>Bacteria</taxon>
        <taxon>Bacillati</taxon>
        <taxon>Armatimonadota</taxon>
        <taxon>Armatimonadia</taxon>
        <taxon>Capsulimonadales</taxon>
        <taxon>Capsulimonadaceae</taxon>
        <taxon>Capsulimonas</taxon>
    </lineage>
</organism>
<dbReference type="AlphaFoldDB" id="A0A402D4D9"/>
<keyword evidence="2" id="KW-0812">Transmembrane</keyword>
<evidence type="ECO:0000256" key="1">
    <source>
        <dbReference type="SAM" id="MobiDB-lite"/>
    </source>
</evidence>
<evidence type="ECO:0000256" key="2">
    <source>
        <dbReference type="SAM" id="Phobius"/>
    </source>
</evidence>
<sequence length="286" mass="30595">MIYYYCAQCGQTLMPGLQMCQKCGQIFQHAVPVVEETGENRTEYWPPRAPTTGEQAVRRASNNWNDANPASKASIFAILAIFLIGFAITSQVRYTRSLAQSLPHADSSAYTATTSSQVSPRTPQAAYQPVFQPPSAQLVAKAEVGYNQMRGDRGTTLVITNQNNYAWSNIRVTINPSGGVPFSGRGSTLAAGYVLTVPLSEFTTSTGLRFDANNLKVNNVQISADTPSGPGTITVSAMPEGADAPPPPNIFRTPVANTPDPYGQADTTMPSPTPPQFDSNGNVVTN</sequence>
<evidence type="ECO:0000313" key="3">
    <source>
        <dbReference type="EMBL" id="BDI29192.1"/>
    </source>
</evidence>
<proteinExistence type="predicted"/>
<keyword evidence="2" id="KW-0472">Membrane</keyword>
<feature type="region of interest" description="Disordered" evidence="1">
    <location>
        <begin position="250"/>
        <end position="286"/>
    </location>
</feature>
<keyword evidence="2" id="KW-1133">Transmembrane helix</keyword>
<dbReference type="RefSeq" id="WP_125206295.1">
    <property type="nucleotide sequence ID" value="NZ_AP025739.1"/>
</dbReference>
<evidence type="ECO:0000313" key="4">
    <source>
        <dbReference type="Proteomes" id="UP000287394"/>
    </source>
</evidence>
<name>A0A402D4D9_9BACT</name>